<dbReference type="GO" id="GO:0050135">
    <property type="term" value="F:NADP+ nucleosidase activity"/>
    <property type="evidence" value="ECO:0007669"/>
    <property type="project" value="InterPro"/>
</dbReference>
<dbReference type="AlphaFoldDB" id="A0A0P7BDU9"/>
<dbReference type="Pfam" id="PF14021">
    <property type="entry name" value="TNT"/>
    <property type="match status" value="1"/>
</dbReference>
<sequence length="243" mass="26644">MRISFLLGSLLWVSASLAVPYGATCDCSGTRNGGSTAAPYVCRDSRLGPKVLPRKLPLGTLIADYDRFEGLTPGQFLKAWTDAKGDYLYPPQNGFQLDQNGNAINGTMILQTGTYVDRFGSEYGSFISAAAAPYSQRALPPSNLDTNPSSPDFPYNYHVYQEVHPFNQEAFNEANAEENEGEIKGIGQEIHWCNCDRAYQKKTGGVWFGMLKVGGWVKVLQGNSVYFVRGVNGKVKTDSQPCD</sequence>
<evidence type="ECO:0000256" key="1">
    <source>
        <dbReference type="SAM" id="SignalP"/>
    </source>
</evidence>
<dbReference type="InterPro" id="IPR025331">
    <property type="entry name" value="TNT"/>
</dbReference>
<protein>
    <recommendedName>
        <fullName evidence="2">TNT domain-containing protein</fullName>
    </recommendedName>
</protein>
<dbReference type="EMBL" id="LKCW01000127">
    <property type="protein sequence ID" value="KPM38690.1"/>
    <property type="molecule type" value="Genomic_DNA"/>
</dbReference>
<name>A0A0P7BDU9_9HYPO</name>
<dbReference type="OrthoDB" id="2923349at2759"/>
<evidence type="ECO:0000259" key="2">
    <source>
        <dbReference type="Pfam" id="PF14021"/>
    </source>
</evidence>
<comment type="caution">
    <text evidence="3">The sequence shown here is derived from an EMBL/GenBank/DDBJ whole genome shotgun (WGS) entry which is preliminary data.</text>
</comment>
<accession>A0A0P7BDU9</accession>
<dbReference type="Proteomes" id="UP000050424">
    <property type="component" value="Unassembled WGS sequence"/>
</dbReference>
<gene>
    <name evidence="3" type="ORF">AK830_g7888</name>
</gene>
<dbReference type="PANTHER" id="PTHR42059:SF1">
    <property type="entry name" value="TNT DOMAIN-CONTAINING PROTEIN"/>
    <property type="match status" value="1"/>
</dbReference>
<evidence type="ECO:0000313" key="3">
    <source>
        <dbReference type="EMBL" id="KPM38690.1"/>
    </source>
</evidence>
<feature type="signal peptide" evidence="1">
    <location>
        <begin position="1"/>
        <end position="18"/>
    </location>
</feature>
<keyword evidence="1" id="KW-0732">Signal</keyword>
<evidence type="ECO:0000313" key="4">
    <source>
        <dbReference type="Proteomes" id="UP000050424"/>
    </source>
</evidence>
<dbReference type="InterPro" id="IPR053024">
    <property type="entry name" value="Fungal_surface_NADase"/>
</dbReference>
<feature type="chain" id="PRO_5006135710" description="TNT domain-containing protein" evidence="1">
    <location>
        <begin position="19"/>
        <end position="243"/>
    </location>
</feature>
<organism evidence="3 4">
    <name type="scientific">Neonectria ditissima</name>
    <dbReference type="NCBI Taxonomy" id="78410"/>
    <lineage>
        <taxon>Eukaryota</taxon>
        <taxon>Fungi</taxon>
        <taxon>Dikarya</taxon>
        <taxon>Ascomycota</taxon>
        <taxon>Pezizomycotina</taxon>
        <taxon>Sordariomycetes</taxon>
        <taxon>Hypocreomycetidae</taxon>
        <taxon>Hypocreales</taxon>
        <taxon>Nectriaceae</taxon>
        <taxon>Neonectria</taxon>
    </lineage>
</organism>
<dbReference type="PANTHER" id="PTHR42059">
    <property type="entry name" value="TNT DOMAIN-CONTAINING PROTEIN"/>
    <property type="match status" value="1"/>
</dbReference>
<feature type="domain" description="TNT" evidence="2">
    <location>
        <begin position="110"/>
        <end position="175"/>
    </location>
</feature>
<reference evidence="3 4" key="1">
    <citation type="submission" date="2015-09" db="EMBL/GenBank/DDBJ databases">
        <title>Draft genome of a European isolate of the apple canker pathogen Neonectria ditissima.</title>
        <authorList>
            <person name="Gomez-Cortecero A."/>
            <person name="Harrison R.J."/>
            <person name="Armitage A.D."/>
        </authorList>
    </citation>
    <scope>NUCLEOTIDE SEQUENCE [LARGE SCALE GENOMIC DNA]</scope>
    <source>
        <strain evidence="3 4">R09/05</strain>
    </source>
</reference>
<keyword evidence="4" id="KW-1185">Reference proteome</keyword>
<proteinExistence type="predicted"/>